<comment type="caution">
    <text evidence="2">The sequence shown here is derived from an EMBL/GenBank/DDBJ whole genome shotgun (WGS) entry which is preliminary data.</text>
</comment>
<evidence type="ECO:0000313" key="3">
    <source>
        <dbReference type="Proteomes" id="UP000582646"/>
    </source>
</evidence>
<feature type="region of interest" description="Disordered" evidence="1">
    <location>
        <begin position="1"/>
        <end position="33"/>
    </location>
</feature>
<evidence type="ECO:0000313" key="2">
    <source>
        <dbReference type="EMBL" id="NKY18037.1"/>
    </source>
</evidence>
<protein>
    <submittedName>
        <fullName evidence="2">Uncharacterized protein</fullName>
    </submittedName>
</protein>
<evidence type="ECO:0000256" key="1">
    <source>
        <dbReference type="SAM" id="MobiDB-lite"/>
    </source>
</evidence>
<keyword evidence="3" id="KW-1185">Reference proteome</keyword>
<organism evidence="2 3">
    <name type="scientific">Tsukamurella spumae</name>
    <dbReference type="NCBI Taxonomy" id="44753"/>
    <lineage>
        <taxon>Bacteria</taxon>
        <taxon>Bacillati</taxon>
        <taxon>Actinomycetota</taxon>
        <taxon>Actinomycetes</taxon>
        <taxon>Mycobacteriales</taxon>
        <taxon>Tsukamurellaceae</taxon>
        <taxon>Tsukamurella</taxon>
    </lineage>
</organism>
<name>A0A846WXU5_9ACTN</name>
<dbReference type="AlphaFoldDB" id="A0A846WXU5"/>
<dbReference type="Proteomes" id="UP000582646">
    <property type="component" value="Unassembled WGS sequence"/>
</dbReference>
<reference evidence="2 3" key="1">
    <citation type="submission" date="2020-04" db="EMBL/GenBank/DDBJ databases">
        <title>MicrobeNet Type strains.</title>
        <authorList>
            <person name="Nicholson A.C."/>
        </authorList>
    </citation>
    <scope>NUCLEOTIDE SEQUENCE [LARGE SCALE GENOMIC DNA]</scope>
    <source>
        <strain evidence="2 3">DSM 44113</strain>
    </source>
</reference>
<feature type="compositionally biased region" description="Low complexity" evidence="1">
    <location>
        <begin position="1"/>
        <end position="15"/>
    </location>
</feature>
<dbReference type="RefSeq" id="WP_168545098.1">
    <property type="nucleotide sequence ID" value="NZ_BAAAKS010000040.1"/>
</dbReference>
<gene>
    <name evidence="2" type="ORF">HF999_06620</name>
</gene>
<dbReference type="EMBL" id="JAAXOQ010000006">
    <property type="protein sequence ID" value="NKY18037.1"/>
    <property type="molecule type" value="Genomic_DNA"/>
</dbReference>
<sequence length="209" mass="21483">MATTTAVVESTTSASPDTVRERCPDPYPGTGGPDCFAESDGYRATKRVRDGHAVVTVQRAGGAVQTITIPIDGFTGSGALLLRRLSAAATPDILVSTTTSGAHGQNSTWSVWHSSGGPFTTIGTLYGREFWDAGSGLVGSYSSGGGWAVTFSTRVAGRFRTVAEVGRSDTAGVRDPAVPECTVMSREAGAPADPCALALSQARTHGLTT</sequence>
<accession>A0A846WXU5</accession>
<proteinExistence type="predicted"/>